<dbReference type="PANTHER" id="PTHR33246">
    <property type="entry name" value="CCHC-TYPE DOMAIN-CONTAINING PROTEIN"/>
    <property type="match status" value="1"/>
</dbReference>
<reference evidence="2 3" key="1">
    <citation type="submission" date="2024-09" db="EMBL/GenBank/DDBJ databases">
        <title>Chromosome-scale assembly of Riccia sorocarpa.</title>
        <authorList>
            <person name="Paukszto L."/>
        </authorList>
    </citation>
    <scope>NUCLEOTIDE SEQUENCE [LARGE SCALE GENOMIC DNA]</scope>
    <source>
        <strain evidence="2">LP-2024</strain>
        <tissue evidence="2">Aerial parts of the thallus</tissue>
    </source>
</reference>
<feature type="region of interest" description="Disordered" evidence="1">
    <location>
        <begin position="57"/>
        <end position="107"/>
    </location>
</feature>
<name>A0ABD3HXL5_9MARC</name>
<dbReference type="Proteomes" id="UP001633002">
    <property type="component" value="Unassembled WGS sequence"/>
</dbReference>
<feature type="region of interest" description="Disordered" evidence="1">
    <location>
        <begin position="235"/>
        <end position="278"/>
    </location>
</feature>
<sequence>MAAAMEVEMFPNGLEIGRRGSLDLQNIRGFQLSIVLSGTSSSREKHVETMAITGNSSITGVSGSTKGASSLHKSYEKHMEAGKCTANASSGKKNKEKSTAATPTQKVRKRRCKLIKSDFEQMVLYIEHPDNFTKLTGAGRKTKVGGMTTSKAKEFAIMAAVLSRQNGFPQCTGDEMRKRFDRYVASYKKAREWMNSTGAGLTDKELASGMTVEDKLNHMCPFFERMHAIHGRTANIDPPAEKSIGLGGITGEGSDTEGLEDDEADPGKEMLPQSEGEGDGIKAVEEFVEGAKEFVDAVTQAGNTEEVESFAEGTGQEDGYIPESFTDGLFSNPVELDDDEMETEILTGEDQVSVSKNKISESGSEKTPSKNKARNVGKSTKAATKKGLTPKDSVSYSLPHIAQQSQVSTSSKAMSSIVNLYEESIKQKAEYRKSMIEYRYAMLEDKRKAREEVREEESKKQKSTICLEMFKAGAKLPEIQEFLDFIGRV</sequence>
<organism evidence="2 3">
    <name type="scientific">Riccia sorocarpa</name>
    <dbReference type="NCBI Taxonomy" id="122646"/>
    <lineage>
        <taxon>Eukaryota</taxon>
        <taxon>Viridiplantae</taxon>
        <taxon>Streptophyta</taxon>
        <taxon>Embryophyta</taxon>
        <taxon>Marchantiophyta</taxon>
        <taxon>Marchantiopsida</taxon>
        <taxon>Marchantiidae</taxon>
        <taxon>Marchantiales</taxon>
        <taxon>Ricciaceae</taxon>
        <taxon>Riccia</taxon>
    </lineage>
</organism>
<protein>
    <submittedName>
        <fullName evidence="2">Uncharacterized protein</fullName>
    </submittedName>
</protein>
<dbReference type="AlphaFoldDB" id="A0ABD3HXL5"/>
<gene>
    <name evidence="2" type="ORF">R1sor_010304</name>
</gene>
<comment type="caution">
    <text evidence="2">The sequence shown here is derived from an EMBL/GenBank/DDBJ whole genome shotgun (WGS) entry which is preliminary data.</text>
</comment>
<evidence type="ECO:0000313" key="2">
    <source>
        <dbReference type="EMBL" id="KAL3696228.1"/>
    </source>
</evidence>
<dbReference type="EMBL" id="JBJQOH010000002">
    <property type="protein sequence ID" value="KAL3696228.1"/>
    <property type="molecule type" value="Genomic_DNA"/>
</dbReference>
<keyword evidence="3" id="KW-1185">Reference proteome</keyword>
<feature type="compositionally biased region" description="Polar residues" evidence="1">
    <location>
        <begin position="350"/>
        <end position="362"/>
    </location>
</feature>
<feature type="region of interest" description="Disordered" evidence="1">
    <location>
        <begin position="349"/>
        <end position="392"/>
    </location>
</feature>
<evidence type="ECO:0000313" key="3">
    <source>
        <dbReference type="Proteomes" id="UP001633002"/>
    </source>
</evidence>
<feature type="compositionally biased region" description="Polar residues" evidence="1">
    <location>
        <begin position="57"/>
        <end position="72"/>
    </location>
</feature>
<accession>A0ABD3HXL5</accession>
<proteinExistence type="predicted"/>
<evidence type="ECO:0000256" key="1">
    <source>
        <dbReference type="SAM" id="MobiDB-lite"/>
    </source>
</evidence>
<dbReference type="PANTHER" id="PTHR33246:SF51">
    <property type="entry name" value="MYB_SANT-LIKE DOMAIN-CONTAINING PROTEIN"/>
    <property type="match status" value="1"/>
</dbReference>
<feature type="compositionally biased region" description="Acidic residues" evidence="1">
    <location>
        <begin position="254"/>
        <end position="264"/>
    </location>
</feature>